<comment type="caution">
    <text evidence="2">The sequence shown here is derived from an EMBL/GenBank/DDBJ whole genome shotgun (WGS) entry which is preliminary data.</text>
</comment>
<dbReference type="Proteomes" id="UP000318010">
    <property type="component" value="Unassembled WGS sequence"/>
</dbReference>
<keyword evidence="1" id="KW-1133">Transmembrane helix</keyword>
<evidence type="ECO:0000256" key="1">
    <source>
        <dbReference type="SAM" id="Phobius"/>
    </source>
</evidence>
<dbReference type="RefSeq" id="WP_146273178.1">
    <property type="nucleotide sequence ID" value="NZ_VOEI01000007.1"/>
</dbReference>
<name>A0A563U0B1_9SPHI</name>
<organism evidence="2 3">
    <name type="scientific">Mucilaginibacter achroorhodeus</name>
    <dbReference type="NCBI Taxonomy" id="2599294"/>
    <lineage>
        <taxon>Bacteria</taxon>
        <taxon>Pseudomonadati</taxon>
        <taxon>Bacteroidota</taxon>
        <taxon>Sphingobacteriia</taxon>
        <taxon>Sphingobacteriales</taxon>
        <taxon>Sphingobacteriaceae</taxon>
        <taxon>Mucilaginibacter</taxon>
    </lineage>
</organism>
<feature type="transmembrane region" description="Helical" evidence="1">
    <location>
        <begin position="87"/>
        <end position="106"/>
    </location>
</feature>
<reference evidence="2 3" key="1">
    <citation type="submission" date="2019-07" db="EMBL/GenBank/DDBJ databases">
        <authorList>
            <person name="Kim J."/>
        </authorList>
    </citation>
    <scope>NUCLEOTIDE SEQUENCE [LARGE SCALE GENOMIC DNA]</scope>
    <source>
        <strain evidence="2 3">MJ1a</strain>
    </source>
</reference>
<keyword evidence="3" id="KW-1185">Reference proteome</keyword>
<sequence>MNAYKFFLEFHSGFRYIVMVLVLLAILVAFASLLGKKPYTNGNRKLNLFAMISAHTQLLIGLVLYFLSPFVKFEGGVMRDPNARYWTVEHLAMMIFAIVLITIGHSKSKKASLPSEKHRVIALFYLLALVTVVVAIIQSHRPFFGMSH</sequence>
<feature type="transmembrane region" description="Helical" evidence="1">
    <location>
        <begin position="14"/>
        <end position="34"/>
    </location>
</feature>
<dbReference type="EMBL" id="VOEI01000007">
    <property type="protein sequence ID" value="TWR24301.1"/>
    <property type="molecule type" value="Genomic_DNA"/>
</dbReference>
<dbReference type="AlphaFoldDB" id="A0A563U0B1"/>
<feature type="transmembrane region" description="Helical" evidence="1">
    <location>
        <begin position="46"/>
        <end position="67"/>
    </location>
</feature>
<dbReference type="OrthoDB" id="329514at2"/>
<accession>A0A563U0B1</accession>
<evidence type="ECO:0000313" key="2">
    <source>
        <dbReference type="EMBL" id="TWR24301.1"/>
    </source>
</evidence>
<protein>
    <submittedName>
        <fullName evidence="2">Cytochrome B</fullName>
    </submittedName>
</protein>
<proteinExistence type="predicted"/>
<evidence type="ECO:0000313" key="3">
    <source>
        <dbReference type="Proteomes" id="UP000318010"/>
    </source>
</evidence>
<keyword evidence="1" id="KW-0812">Transmembrane</keyword>
<feature type="transmembrane region" description="Helical" evidence="1">
    <location>
        <begin position="118"/>
        <end position="137"/>
    </location>
</feature>
<keyword evidence="1" id="KW-0472">Membrane</keyword>
<gene>
    <name evidence="2" type="ORF">FPZ42_17635</name>
</gene>